<evidence type="ECO:0000256" key="1">
    <source>
        <dbReference type="ARBA" id="ARBA00022737"/>
    </source>
</evidence>
<protein>
    <recommendedName>
        <fullName evidence="6">NACHT domain-containing protein</fullName>
    </recommendedName>
</protein>
<dbReference type="PANTHER" id="PTHR10039">
    <property type="entry name" value="AMELOGENIN"/>
    <property type="match status" value="1"/>
</dbReference>
<sequence>MLDPLSTLSLASSIVQFVQFGTKLVSEGVELYQSNNGALAKNSELEAIVKDINQRSRILINKPQPSEDEVAMQKLADSSRKLADELLEQLSTLRIPVTHKRLQSSRKALAAAWKKDKISDLERRLSRLQNQINQRLVFMMSNQQSSIVSTLNSLENNGLNEMKSEILSAIQQSQSMKPPDNASSDLPGQLETLAAKVKAISKEQHILNSLHFWAMRMREASIKEAHERTFEWIFEDQPVSCPQVKFKEWLNYGDGIYWIAGKAGSGKSTLMKYLVSEPRTESILQTWAGNEALLVAKFFFWNAGNDMQKSQEGLLQSLLHEILSQCPQLMEIVCPSRWRSTDLYDTHSEPWTKQELIGSFDLLSRIPDLTSKFCFFIDGLDEYQGDHFDLIQTVRRLAESSSIKICLSSRPWEEFTDAFGRDKDRTIILQNLTRRDIHLYVHDALKQHHHFAKLEEADPRWNELVEELEDRAQGVFLWVTIVVRSLLRGLTHADDVSDLQRRLREFPAELNPFFQHIFDSIDPFYREQTAQLFLVNIEALTPLSVIALQFIEEERRRPDYIFELNRRPYSNKEIKDIHDTVKRRLNARCKDLLEVNVEPYLHPFCGYRVGFLHRTVRDYLIAPRIREMLNGWAAKEFDATTSLFRAHLAQIMSLPWPCEAMQRPSVVKEFFRLVNGFMYYASKLEREKGLSDVALINALDHAASTYWERRNDVSELSLYSSSPESGVLHWTNLELDLRRRDASERGEKTFLAKTVECGLRLYVTKILDAQPQLLRQKRGRPLLDYALRTRVVERHGRIIGSVDPEMVHLLLLRGANPNQMISIYNTKKNDRITVWAFFLWKIWLDAKFWEYTPDNPCWIEELFAVTKMLLEYGANLDLQLKRLCFQEKSFRQNALGPMVELATPVEILHAVFPCSHTAALEALLAKHRPSVLKKWFGKTTQEVDISPWSSTNRPTFGRPV</sequence>
<accession>A0AA39V1X5</accession>
<comment type="caution">
    <text evidence="4">The sequence shown here is derived from an EMBL/GenBank/DDBJ whole genome shotgun (WGS) entry which is preliminary data.</text>
</comment>
<dbReference type="PANTHER" id="PTHR10039:SF5">
    <property type="entry name" value="NACHT DOMAIN-CONTAINING PROTEIN"/>
    <property type="match status" value="1"/>
</dbReference>
<evidence type="ECO:0000259" key="2">
    <source>
        <dbReference type="Pfam" id="PF24883"/>
    </source>
</evidence>
<keyword evidence="5" id="KW-1185">Reference proteome</keyword>
<dbReference type="Pfam" id="PF24883">
    <property type="entry name" value="NPHP3_N"/>
    <property type="match status" value="1"/>
</dbReference>
<dbReference type="InterPro" id="IPR056884">
    <property type="entry name" value="NPHP3-like_N"/>
</dbReference>
<organism evidence="4 5">
    <name type="scientific">Cladonia borealis</name>
    <dbReference type="NCBI Taxonomy" id="184061"/>
    <lineage>
        <taxon>Eukaryota</taxon>
        <taxon>Fungi</taxon>
        <taxon>Dikarya</taxon>
        <taxon>Ascomycota</taxon>
        <taxon>Pezizomycotina</taxon>
        <taxon>Lecanoromycetes</taxon>
        <taxon>OSLEUM clade</taxon>
        <taxon>Lecanoromycetidae</taxon>
        <taxon>Lecanorales</taxon>
        <taxon>Lecanorineae</taxon>
        <taxon>Cladoniaceae</taxon>
        <taxon>Cladonia</taxon>
    </lineage>
</organism>
<dbReference type="InterPro" id="IPR027417">
    <property type="entry name" value="P-loop_NTPase"/>
</dbReference>
<name>A0AA39V1X5_9LECA</name>
<evidence type="ECO:0000259" key="3">
    <source>
        <dbReference type="Pfam" id="PF25053"/>
    </source>
</evidence>
<dbReference type="Pfam" id="PF25053">
    <property type="entry name" value="DUF7791"/>
    <property type="match status" value="1"/>
</dbReference>
<feature type="domain" description="Nephrocystin 3-like N-terminal" evidence="2">
    <location>
        <begin position="229"/>
        <end position="410"/>
    </location>
</feature>
<evidence type="ECO:0008006" key="6">
    <source>
        <dbReference type="Google" id="ProtNLM"/>
    </source>
</evidence>
<reference evidence="4" key="1">
    <citation type="submission" date="2023-03" db="EMBL/GenBank/DDBJ databases">
        <title>Complete genome of Cladonia borealis.</title>
        <authorList>
            <person name="Park H."/>
        </authorList>
    </citation>
    <scope>NUCLEOTIDE SEQUENCE</scope>
    <source>
        <strain evidence="4">ANT050790</strain>
    </source>
</reference>
<dbReference type="SUPFAM" id="SSF52540">
    <property type="entry name" value="P-loop containing nucleoside triphosphate hydrolases"/>
    <property type="match status" value="1"/>
</dbReference>
<evidence type="ECO:0000313" key="5">
    <source>
        <dbReference type="Proteomes" id="UP001166286"/>
    </source>
</evidence>
<evidence type="ECO:0000313" key="4">
    <source>
        <dbReference type="EMBL" id="KAK0512637.1"/>
    </source>
</evidence>
<feature type="domain" description="DUF7791" evidence="3">
    <location>
        <begin position="520"/>
        <end position="659"/>
    </location>
</feature>
<proteinExistence type="predicted"/>
<dbReference type="Gene3D" id="3.40.50.300">
    <property type="entry name" value="P-loop containing nucleotide triphosphate hydrolases"/>
    <property type="match status" value="1"/>
</dbReference>
<dbReference type="Proteomes" id="UP001166286">
    <property type="component" value="Unassembled WGS sequence"/>
</dbReference>
<gene>
    <name evidence="4" type="ORF">JMJ35_004654</name>
</gene>
<dbReference type="EMBL" id="JAFEKC020000009">
    <property type="protein sequence ID" value="KAK0512637.1"/>
    <property type="molecule type" value="Genomic_DNA"/>
</dbReference>
<keyword evidence="1" id="KW-0677">Repeat</keyword>
<dbReference type="InterPro" id="IPR056693">
    <property type="entry name" value="DUF7791"/>
</dbReference>
<dbReference type="AlphaFoldDB" id="A0AA39V1X5"/>